<organism evidence="1 2">
    <name type="scientific">Dreissena polymorpha</name>
    <name type="common">Zebra mussel</name>
    <name type="synonym">Mytilus polymorpha</name>
    <dbReference type="NCBI Taxonomy" id="45954"/>
    <lineage>
        <taxon>Eukaryota</taxon>
        <taxon>Metazoa</taxon>
        <taxon>Spiralia</taxon>
        <taxon>Lophotrochozoa</taxon>
        <taxon>Mollusca</taxon>
        <taxon>Bivalvia</taxon>
        <taxon>Autobranchia</taxon>
        <taxon>Heteroconchia</taxon>
        <taxon>Euheterodonta</taxon>
        <taxon>Imparidentia</taxon>
        <taxon>Neoheterodontei</taxon>
        <taxon>Myida</taxon>
        <taxon>Dreissenoidea</taxon>
        <taxon>Dreissenidae</taxon>
        <taxon>Dreissena</taxon>
    </lineage>
</organism>
<reference evidence="1" key="2">
    <citation type="submission" date="2020-11" db="EMBL/GenBank/DDBJ databases">
        <authorList>
            <person name="McCartney M.A."/>
            <person name="Auch B."/>
            <person name="Kono T."/>
            <person name="Mallez S."/>
            <person name="Becker A."/>
            <person name="Gohl D.M."/>
            <person name="Silverstein K.A.T."/>
            <person name="Koren S."/>
            <person name="Bechman K.B."/>
            <person name="Herman A."/>
            <person name="Abrahante J.E."/>
            <person name="Garbe J."/>
        </authorList>
    </citation>
    <scope>NUCLEOTIDE SEQUENCE</scope>
    <source>
        <strain evidence="1">Duluth1</strain>
        <tissue evidence="1">Whole animal</tissue>
    </source>
</reference>
<evidence type="ECO:0000313" key="2">
    <source>
        <dbReference type="Proteomes" id="UP000828390"/>
    </source>
</evidence>
<proteinExistence type="predicted"/>
<evidence type="ECO:0000313" key="1">
    <source>
        <dbReference type="EMBL" id="KAH3751508.1"/>
    </source>
</evidence>
<dbReference type="AlphaFoldDB" id="A0A9D4I918"/>
<accession>A0A9D4I918</accession>
<dbReference type="EMBL" id="JAIWYP010000010">
    <property type="protein sequence ID" value="KAH3751508.1"/>
    <property type="molecule type" value="Genomic_DNA"/>
</dbReference>
<comment type="caution">
    <text evidence="1">The sequence shown here is derived from an EMBL/GenBank/DDBJ whole genome shotgun (WGS) entry which is preliminary data.</text>
</comment>
<reference evidence="1" key="1">
    <citation type="journal article" date="2019" name="bioRxiv">
        <title>The Genome of the Zebra Mussel, Dreissena polymorpha: A Resource for Invasive Species Research.</title>
        <authorList>
            <person name="McCartney M.A."/>
            <person name="Auch B."/>
            <person name="Kono T."/>
            <person name="Mallez S."/>
            <person name="Zhang Y."/>
            <person name="Obille A."/>
            <person name="Becker A."/>
            <person name="Abrahante J.E."/>
            <person name="Garbe J."/>
            <person name="Badalamenti J.P."/>
            <person name="Herman A."/>
            <person name="Mangelson H."/>
            <person name="Liachko I."/>
            <person name="Sullivan S."/>
            <person name="Sone E.D."/>
            <person name="Koren S."/>
            <person name="Silverstein K.A.T."/>
            <person name="Beckman K.B."/>
            <person name="Gohl D.M."/>
        </authorList>
    </citation>
    <scope>NUCLEOTIDE SEQUENCE</scope>
    <source>
        <strain evidence="1">Duluth1</strain>
        <tissue evidence="1">Whole animal</tissue>
    </source>
</reference>
<dbReference type="Proteomes" id="UP000828390">
    <property type="component" value="Unassembled WGS sequence"/>
</dbReference>
<gene>
    <name evidence="1" type="ORF">DPMN_186069</name>
</gene>
<name>A0A9D4I918_DREPO</name>
<keyword evidence="2" id="KW-1185">Reference proteome</keyword>
<sequence>MQRLRIADGCGSNINGDKEDHTKVEINRCSSEDVSLMEINRCSSEDVSLVVLKGVPEGSMWGSETSNVS</sequence>
<protein>
    <submittedName>
        <fullName evidence="1">Uncharacterized protein</fullName>
    </submittedName>
</protein>